<dbReference type="InterPro" id="IPR051311">
    <property type="entry name" value="DedA_domain"/>
</dbReference>
<gene>
    <name evidence="10" type="ORF">C3B61_18770</name>
</gene>
<feature type="transmembrane region" description="Helical" evidence="8">
    <location>
        <begin position="16"/>
        <end position="36"/>
    </location>
</feature>
<keyword evidence="3" id="KW-1003">Cell membrane</keyword>
<feature type="transmembrane region" description="Helical" evidence="8">
    <location>
        <begin position="148"/>
        <end position="173"/>
    </location>
</feature>
<evidence type="ECO:0000259" key="9">
    <source>
        <dbReference type="Pfam" id="PF09335"/>
    </source>
</evidence>
<protein>
    <recommendedName>
        <fullName evidence="9">VTT domain-containing protein</fullName>
    </recommendedName>
</protein>
<keyword evidence="4 8" id="KW-0812">Transmembrane</keyword>
<evidence type="ECO:0000256" key="6">
    <source>
        <dbReference type="ARBA" id="ARBA00023136"/>
    </source>
</evidence>
<feature type="transmembrane region" description="Helical" evidence="8">
    <location>
        <begin position="65"/>
        <end position="85"/>
    </location>
</feature>
<feature type="domain" description="VTT" evidence="9">
    <location>
        <begin position="44"/>
        <end position="167"/>
    </location>
</feature>
<dbReference type="InterPro" id="IPR032816">
    <property type="entry name" value="VTT_dom"/>
</dbReference>
<dbReference type="Pfam" id="PF09335">
    <property type="entry name" value="VTT_dom"/>
    <property type="match status" value="1"/>
</dbReference>
<evidence type="ECO:0000313" key="10">
    <source>
        <dbReference type="EMBL" id="POH60876.1"/>
    </source>
</evidence>
<evidence type="ECO:0000256" key="5">
    <source>
        <dbReference type="ARBA" id="ARBA00022989"/>
    </source>
</evidence>
<reference evidence="10 11" key="1">
    <citation type="submission" date="2018-01" db="EMBL/GenBank/DDBJ databases">
        <title>Cryobacterium sp. nov., from glaciers in China.</title>
        <authorList>
            <person name="Liu Q."/>
            <person name="Xin Y.-H."/>
        </authorList>
    </citation>
    <scope>NUCLEOTIDE SEQUENCE [LARGE SCALE GENOMIC DNA]</scope>
    <source>
        <strain evidence="10 11">TMN-42</strain>
    </source>
</reference>
<evidence type="ECO:0000256" key="8">
    <source>
        <dbReference type="SAM" id="Phobius"/>
    </source>
</evidence>
<evidence type="ECO:0000256" key="3">
    <source>
        <dbReference type="ARBA" id="ARBA00022475"/>
    </source>
</evidence>
<feature type="transmembrane region" description="Helical" evidence="8">
    <location>
        <begin position="179"/>
        <end position="200"/>
    </location>
</feature>
<dbReference type="AlphaFoldDB" id="A0A2S3Z6V3"/>
<keyword evidence="5 8" id="KW-1133">Transmembrane helix</keyword>
<evidence type="ECO:0000256" key="4">
    <source>
        <dbReference type="ARBA" id="ARBA00022692"/>
    </source>
</evidence>
<dbReference type="EMBL" id="PPXD01000030">
    <property type="protein sequence ID" value="POH60876.1"/>
    <property type="molecule type" value="Genomic_DNA"/>
</dbReference>
<dbReference type="PANTHER" id="PTHR42709:SF6">
    <property type="entry name" value="UNDECAPRENYL PHOSPHATE TRANSPORTER A"/>
    <property type="match status" value="1"/>
</dbReference>
<dbReference type="Proteomes" id="UP000237340">
    <property type="component" value="Unassembled WGS sequence"/>
</dbReference>
<sequence length="254" mass="26668">MDFPADRILVETLNELILSWAASPFVLVVVLLLVALDGFFPPMPSEPVVVAVAAIGVATGTPNPWAVFLVAAIGSFVGDNLAFSLGRRVDLERFRWTRGPRASRLLDRARRALDRRAASVILTARFVPVGRVAVNVMAGSSGFARRRFVPLSAVSGVAWAGYSVLVGVFAGAWLRDQPVLGAVVAVAVALAGGVIIDLVVRRARRSRDRRSYDGSLAAITLTSMRAPGTPSPATRAAVTSGGTPGPTSRGAMAP</sequence>
<comment type="caution">
    <text evidence="10">The sequence shown here is derived from an EMBL/GenBank/DDBJ whole genome shotgun (WGS) entry which is preliminary data.</text>
</comment>
<proteinExistence type="inferred from homology"/>
<name>A0A2S3Z6V3_9MICO</name>
<comment type="similarity">
    <text evidence="2">Belongs to the DedA family.</text>
</comment>
<dbReference type="PANTHER" id="PTHR42709">
    <property type="entry name" value="ALKALINE PHOSPHATASE LIKE PROTEIN"/>
    <property type="match status" value="1"/>
</dbReference>
<feature type="region of interest" description="Disordered" evidence="7">
    <location>
        <begin position="225"/>
        <end position="254"/>
    </location>
</feature>
<comment type="subcellular location">
    <subcellularLocation>
        <location evidence="1">Cell membrane</location>
        <topology evidence="1">Multi-pass membrane protein</topology>
    </subcellularLocation>
</comment>
<evidence type="ECO:0000256" key="1">
    <source>
        <dbReference type="ARBA" id="ARBA00004651"/>
    </source>
</evidence>
<keyword evidence="6 8" id="KW-0472">Membrane</keyword>
<evidence type="ECO:0000313" key="11">
    <source>
        <dbReference type="Proteomes" id="UP000237340"/>
    </source>
</evidence>
<evidence type="ECO:0000256" key="7">
    <source>
        <dbReference type="SAM" id="MobiDB-lite"/>
    </source>
</evidence>
<keyword evidence="11" id="KW-1185">Reference proteome</keyword>
<evidence type="ECO:0000256" key="2">
    <source>
        <dbReference type="ARBA" id="ARBA00010792"/>
    </source>
</evidence>
<accession>A0A2S3Z6V3</accession>
<organism evidence="10 11">
    <name type="scientific">Cryobacterium zongtaii</name>
    <dbReference type="NCBI Taxonomy" id="1259217"/>
    <lineage>
        <taxon>Bacteria</taxon>
        <taxon>Bacillati</taxon>
        <taxon>Actinomycetota</taxon>
        <taxon>Actinomycetes</taxon>
        <taxon>Micrococcales</taxon>
        <taxon>Microbacteriaceae</taxon>
        <taxon>Cryobacterium</taxon>
    </lineage>
</organism>
<feature type="compositionally biased region" description="Low complexity" evidence="7">
    <location>
        <begin position="239"/>
        <end position="248"/>
    </location>
</feature>
<dbReference type="GO" id="GO:0005886">
    <property type="term" value="C:plasma membrane"/>
    <property type="evidence" value="ECO:0007669"/>
    <property type="project" value="UniProtKB-SubCell"/>
</dbReference>